<feature type="compositionally biased region" description="Low complexity" evidence="1">
    <location>
        <begin position="127"/>
        <end position="139"/>
    </location>
</feature>
<name>A0A495VAH8_9GAMM</name>
<dbReference type="Proteomes" id="UP000274556">
    <property type="component" value="Unassembled WGS sequence"/>
</dbReference>
<sequence length="339" mass="35413">MLASAGDGGLRAFWHLSGDDVIPAAAGFRPDGPKPVPVLRLRCLHAGGATQVQEITLQLRSPGGHGEQVFSVDARPARYDAELGLSDAAGGWVMLARSNVLDHGARVDVRLPTAESVGASSDGLSKAPAPAATPQTDPPKSGSAATPSPTVQEPLGSISIVPEQTGIRAIDVLAQRGARLGLGAGRDPDLVPDRESTPAAEIPVQPDHADHADQSPTRFRDSESDAPLSRDAVPSSQSEVTEVAMPEPADSPERRSSPSPTAPMRYGQPTPGGVELLIEAELRINGCAAPGTLIDLFGQPYRVGPGGRFQLVIRVDDPELIKRAFELNPPDLPDRPADA</sequence>
<reference evidence="2 3" key="1">
    <citation type="submission" date="2018-10" db="EMBL/GenBank/DDBJ databases">
        <title>Genomic Encyclopedia of Archaeal and Bacterial Type Strains, Phase II (KMG-II): from individual species to whole genera.</title>
        <authorList>
            <person name="Goeker M."/>
        </authorList>
    </citation>
    <scope>NUCLEOTIDE SEQUENCE [LARGE SCALE GENOMIC DNA]</scope>
    <source>
        <strain evidence="2 3">DSM 235</strain>
    </source>
</reference>
<protein>
    <submittedName>
        <fullName evidence="2">Uncharacterized protein</fullName>
    </submittedName>
</protein>
<feature type="compositionally biased region" description="Basic and acidic residues" evidence="1">
    <location>
        <begin position="186"/>
        <end position="196"/>
    </location>
</feature>
<evidence type="ECO:0000256" key="1">
    <source>
        <dbReference type="SAM" id="MobiDB-lite"/>
    </source>
</evidence>
<accession>A0A495VAH8</accession>
<comment type="caution">
    <text evidence="2">The sequence shown here is derived from an EMBL/GenBank/DDBJ whole genome shotgun (WGS) entry which is preliminary data.</text>
</comment>
<proteinExistence type="predicted"/>
<dbReference type="OrthoDB" id="5767084at2"/>
<organism evidence="2 3">
    <name type="scientific">Thiocapsa rosea</name>
    <dbReference type="NCBI Taxonomy" id="69360"/>
    <lineage>
        <taxon>Bacteria</taxon>
        <taxon>Pseudomonadati</taxon>
        <taxon>Pseudomonadota</taxon>
        <taxon>Gammaproteobacteria</taxon>
        <taxon>Chromatiales</taxon>
        <taxon>Chromatiaceae</taxon>
        <taxon>Thiocapsa</taxon>
    </lineage>
</organism>
<feature type="region of interest" description="Disordered" evidence="1">
    <location>
        <begin position="117"/>
        <end position="159"/>
    </location>
</feature>
<feature type="compositionally biased region" description="Basic and acidic residues" evidence="1">
    <location>
        <begin position="207"/>
        <end position="223"/>
    </location>
</feature>
<evidence type="ECO:0000313" key="2">
    <source>
        <dbReference type="EMBL" id="RKT46411.1"/>
    </source>
</evidence>
<keyword evidence="3" id="KW-1185">Reference proteome</keyword>
<dbReference type="EMBL" id="RBXL01000001">
    <property type="protein sequence ID" value="RKT46411.1"/>
    <property type="molecule type" value="Genomic_DNA"/>
</dbReference>
<dbReference type="RefSeq" id="WP_120798533.1">
    <property type="nucleotide sequence ID" value="NZ_RBXL01000001.1"/>
</dbReference>
<dbReference type="AlphaFoldDB" id="A0A495VAH8"/>
<feature type="region of interest" description="Disordered" evidence="1">
    <location>
        <begin position="181"/>
        <end position="270"/>
    </location>
</feature>
<evidence type="ECO:0000313" key="3">
    <source>
        <dbReference type="Proteomes" id="UP000274556"/>
    </source>
</evidence>
<gene>
    <name evidence="2" type="ORF">BDD21_3924</name>
</gene>